<dbReference type="InterPro" id="IPR011083">
    <property type="entry name" value="Phage_tail_collar_dom"/>
</dbReference>
<feature type="domain" description="Phage tail collar" evidence="1">
    <location>
        <begin position="6"/>
        <end position="60"/>
    </location>
</feature>
<name>A0ABU3KZD1_9GAMM</name>
<dbReference type="RefSeq" id="WP_153827341.1">
    <property type="nucleotide sequence ID" value="NZ_JANFPJ010000018.1"/>
</dbReference>
<comment type="caution">
    <text evidence="2">The sequence shown here is derived from an EMBL/GenBank/DDBJ whole genome shotgun (WGS) entry which is preliminary data.</text>
</comment>
<accession>A0ABU3KZD1</accession>
<dbReference type="Gene3D" id="3.90.1340.10">
    <property type="entry name" value="Phage tail collar domain"/>
    <property type="match status" value="1"/>
</dbReference>
<dbReference type="EMBL" id="JANFPJ010000018">
    <property type="protein sequence ID" value="MDT7526362.1"/>
    <property type="molecule type" value="Genomic_DNA"/>
</dbReference>
<keyword evidence="3" id="KW-1185">Reference proteome</keyword>
<dbReference type="Proteomes" id="UP001305027">
    <property type="component" value="Unassembled WGS sequence"/>
</dbReference>
<dbReference type="SUPFAM" id="SSF88874">
    <property type="entry name" value="Receptor-binding domain of short tail fibre protein gp12"/>
    <property type="match status" value="1"/>
</dbReference>
<dbReference type="InterPro" id="IPR037053">
    <property type="entry name" value="Phage_tail_collar_dom_sf"/>
</dbReference>
<protein>
    <submittedName>
        <fullName evidence="2">Tail fiber protein</fullName>
    </submittedName>
</protein>
<gene>
    <name evidence="2" type="ORF">NOG12_09760</name>
</gene>
<evidence type="ECO:0000259" key="1">
    <source>
        <dbReference type="Pfam" id="PF07484"/>
    </source>
</evidence>
<evidence type="ECO:0000313" key="2">
    <source>
        <dbReference type="EMBL" id="MDT7526362.1"/>
    </source>
</evidence>
<sequence>MDYFLGEIRLFASKRIPRGWLECKGQALPISRNQALYALIGKKFGGDMNNFNLPNLQYRAIRSTTNPSSQIGNQGGSSAVALTSNQIPSHTHELGASHQIADTPVPQEQSLPANTIDEFIPFYGTKLPNTTGSSRNFTSAGASAPHNNMQPSLAMVYCISTDGMWPPRR</sequence>
<evidence type="ECO:0000313" key="3">
    <source>
        <dbReference type="Proteomes" id="UP001305027"/>
    </source>
</evidence>
<dbReference type="Pfam" id="PF07484">
    <property type="entry name" value="Collar"/>
    <property type="match status" value="1"/>
</dbReference>
<organism evidence="2 3">
    <name type="scientific">Pseudidiomarina fusca</name>
    <dbReference type="NCBI Taxonomy" id="2965078"/>
    <lineage>
        <taxon>Bacteria</taxon>
        <taxon>Pseudomonadati</taxon>
        <taxon>Pseudomonadota</taxon>
        <taxon>Gammaproteobacteria</taxon>
        <taxon>Alteromonadales</taxon>
        <taxon>Idiomarinaceae</taxon>
        <taxon>Pseudidiomarina</taxon>
    </lineage>
</organism>
<reference evidence="2 3" key="1">
    <citation type="submission" date="2022-07" db="EMBL/GenBank/DDBJ databases">
        <title>Pseudidiomarina sp. nov, a marine bacterium isolated from Pacific Ocean.</title>
        <authorList>
            <person name="Wang Y."/>
        </authorList>
    </citation>
    <scope>NUCLEOTIDE SEQUENCE [LARGE SCALE GENOMIC DNA]</scope>
    <source>
        <strain evidence="2 3">GXY010</strain>
    </source>
</reference>
<proteinExistence type="predicted"/>